<keyword evidence="4 7" id="KW-0833">Ubl conjugation pathway</keyword>
<comment type="similarity">
    <text evidence="2 7">Belongs to the MINDY deubiquitinase family. FAM63 subfamily.</text>
</comment>
<dbReference type="InterPro" id="IPR007518">
    <property type="entry name" value="MINDY"/>
</dbReference>
<evidence type="ECO:0000313" key="10">
    <source>
        <dbReference type="Proteomes" id="UP000515152"/>
    </source>
</evidence>
<keyword evidence="5 7" id="KW-0378">Hydrolase</keyword>
<protein>
    <recommendedName>
        <fullName evidence="7">Ubiquitin carboxyl-terminal hydrolase</fullName>
        <ecNumber evidence="7">3.4.19.12</ecNumber>
    </recommendedName>
</protein>
<evidence type="ECO:0000256" key="3">
    <source>
        <dbReference type="ARBA" id="ARBA00022670"/>
    </source>
</evidence>
<proteinExistence type="inferred from homology"/>
<dbReference type="GO" id="GO:0005829">
    <property type="term" value="C:cytosol"/>
    <property type="evidence" value="ECO:0007669"/>
    <property type="project" value="TreeGrafter"/>
</dbReference>
<evidence type="ECO:0000313" key="11">
    <source>
        <dbReference type="RefSeq" id="XP_031442470.1"/>
    </source>
</evidence>
<dbReference type="AlphaFoldDB" id="A0A6P8H592"/>
<dbReference type="GO" id="GO:0004843">
    <property type="term" value="F:cysteine-type deubiquitinase activity"/>
    <property type="evidence" value="ECO:0007669"/>
    <property type="project" value="UniProtKB-UniRule"/>
</dbReference>
<dbReference type="GO" id="GO:0016807">
    <property type="term" value="F:cysteine-type carboxypeptidase activity"/>
    <property type="evidence" value="ECO:0007669"/>
    <property type="project" value="TreeGrafter"/>
</dbReference>
<dbReference type="GO" id="GO:1990380">
    <property type="term" value="F:K48-linked deubiquitinase activity"/>
    <property type="evidence" value="ECO:0007669"/>
    <property type="project" value="UniProtKB-UniRule"/>
</dbReference>
<keyword evidence="6 7" id="KW-0788">Thiol protease</keyword>
<feature type="compositionally biased region" description="Basic and acidic residues" evidence="8">
    <location>
        <begin position="1"/>
        <end position="10"/>
    </location>
</feature>
<evidence type="ECO:0000256" key="8">
    <source>
        <dbReference type="SAM" id="MobiDB-lite"/>
    </source>
</evidence>
<name>A0A6P8H592_CLUHA</name>
<dbReference type="EC" id="3.4.19.12" evidence="7"/>
<evidence type="ECO:0000256" key="2">
    <source>
        <dbReference type="ARBA" id="ARBA00006616"/>
    </source>
</evidence>
<dbReference type="GO" id="GO:0071108">
    <property type="term" value="P:protein K48-linked deubiquitination"/>
    <property type="evidence" value="ECO:0007669"/>
    <property type="project" value="TreeGrafter"/>
</dbReference>
<feature type="compositionally biased region" description="Low complexity" evidence="8">
    <location>
        <begin position="470"/>
        <end position="487"/>
    </location>
</feature>
<dbReference type="PANTHER" id="PTHR18063">
    <property type="entry name" value="NF-E2 INDUCIBLE PROTEIN"/>
    <property type="match status" value="1"/>
</dbReference>
<feature type="region of interest" description="Disordered" evidence="8">
    <location>
        <begin position="1"/>
        <end position="104"/>
    </location>
</feature>
<feature type="compositionally biased region" description="Basic and acidic residues" evidence="8">
    <location>
        <begin position="34"/>
        <end position="50"/>
    </location>
</feature>
<dbReference type="Pfam" id="PF04424">
    <property type="entry name" value="MINDY_DUB"/>
    <property type="match status" value="1"/>
</dbReference>
<feature type="compositionally biased region" description="Polar residues" evidence="8">
    <location>
        <begin position="22"/>
        <end position="32"/>
    </location>
</feature>
<keyword evidence="3 7" id="KW-0645">Protease</keyword>
<evidence type="ECO:0000256" key="4">
    <source>
        <dbReference type="ARBA" id="ARBA00022786"/>
    </source>
</evidence>
<dbReference type="RefSeq" id="XP_031442470.1">
    <property type="nucleotide sequence ID" value="XM_031586610.2"/>
</dbReference>
<dbReference type="GeneID" id="116217889"/>
<accession>A0A6P8H592</accession>
<dbReference type="GO" id="GO:0006508">
    <property type="term" value="P:proteolysis"/>
    <property type="evidence" value="ECO:0007669"/>
    <property type="project" value="UniProtKB-KW"/>
</dbReference>
<dbReference type="OrthoDB" id="10261212at2759"/>
<dbReference type="InterPro" id="IPR033979">
    <property type="entry name" value="MINDY_domain"/>
</dbReference>
<feature type="domain" description="MINDY deubiquitinase" evidence="9">
    <location>
        <begin position="209"/>
        <end position="460"/>
    </location>
</feature>
<gene>
    <name evidence="11" type="primary">LOC116217889</name>
</gene>
<keyword evidence="10" id="KW-1185">Reference proteome</keyword>
<organism evidence="10 11">
    <name type="scientific">Clupea harengus</name>
    <name type="common">Atlantic herring</name>
    <dbReference type="NCBI Taxonomy" id="7950"/>
    <lineage>
        <taxon>Eukaryota</taxon>
        <taxon>Metazoa</taxon>
        <taxon>Chordata</taxon>
        <taxon>Craniata</taxon>
        <taxon>Vertebrata</taxon>
        <taxon>Euteleostomi</taxon>
        <taxon>Actinopterygii</taxon>
        <taxon>Neopterygii</taxon>
        <taxon>Teleostei</taxon>
        <taxon>Clupei</taxon>
        <taxon>Clupeiformes</taxon>
        <taxon>Clupeoidei</taxon>
        <taxon>Clupeidae</taxon>
        <taxon>Clupea</taxon>
    </lineage>
</organism>
<dbReference type="KEGG" id="char:116217889"/>
<evidence type="ECO:0000256" key="7">
    <source>
        <dbReference type="RuleBase" id="RU367139"/>
    </source>
</evidence>
<evidence type="ECO:0000256" key="5">
    <source>
        <dbReference type="ARBA" id="ARBA00022801"/>
    </source>
</evidence>
<evidence type="ECO:0000256" key="6">
    <source>
        <dbReference type="ARBA" id="ARBA00022807"/>
    </source>
</evidence>
<dbReference type="GO" id="GO:0036435">
    <property type="term" value="F:K48-linked polyubiquitin modification-dependent protein binding"/>
    <property type="evidence" value="ECO:0007669"/>
    <property type="project" value="UniProtKB-UniRule"/>
</dbReference>
<feature type="region of interest" description="Disordered" evidence="8">
    <location>
        <begin position="465"/>
        <end position="487"/>
    </location>
</feature>
<evidence type="ECO:0000259" key="9">
    <source>
        <dbReference type="Pfam" id="PF04424"/>
    </source>
</evidence>
<dbReference type="Proteomes" id="UP000515152">
    <property type="component" value="Chromosome 19"/>
</dbReference>
<comment type="catalytic activity">
    <reaction evidence="1 7">
        <text>Thiol-dependent hydrolysis of ester, thioester, amide, peptide and isopeptide bonds formed by the C-terminal Gly of ubiquitin (a 76-residue protein attached to proteins as an intracellular targeting signal).</text>
        <dbReference type="EC" id="3.4.19.12"/>
    </reaction>
</comment>
<reference evidence="11" key="1">
    <citation type="submission" date="2025-08" db="UniProtKB">
        <authorList>
            <consortium name="RefSeq"/>
        </authorList>
    </citation>
    <scope>IDENTIFICATION</scope>
</reference>
<dbReference type="PANTHER" id="PTHR18063:SF7">
    <property type="entry name" value="UBIQUITIN CARBOXYL-TERMINAL HYDROLASE MINDY-1"/>
    <property type="match status" value="1"/>
</dbReference>
<dbReference type="GO" id="GO:0071944">
    <property type="term" value="C:cell periphery"/>
    <property type="evidence" value="ECO:0007669"/>
    <property type="project" value="TreeGrafter"/>
</dbReference>
<evidence type="ECO:0000256" key="1">
    <source>
        <dbReference type="ARBA" id="ARBA00000707"/>
    </source>
</evidence>
<comment type="function">
    <text evidence="7">Hydrolase that can specifically remove 'Lys-48'-linked conjugated ubiquitin from proteins. Has exodeubiquitinase activity and has a preference for long polyubiquitin chains. May play a regulatory role at the level of protein turnover.</text>
</comment>
<dbReference type="GO" id="GO:0140934">
    <property type="term" value="F:histone deubiquitinase activity"/>
    <property type="evidence" value="ECO:0007669"/>
    <property type="project" value="UniProtKB-UniRule"/>
</dbReference>
<sequence>MTESSSEKVLGDTVGLGKEEQLVTSDVSSVLAQDQKDFKVGETEEAHQRGQDVYPLDEDPPNVVPPGDTPLVDSGDLLHLEAKTPEPAAPVQLENGQPDDGQSNVIHERQVDGESSEVTVGQCANQSQSADTASCSIPSLDVSEGNNGVSVDEALSSSFSALGADAGSPCVEATGLAEVVLPPATSVPTSAAAAGGAVSTETETVMPAYYFVKWITWKEKKTPIITQSENGPCPLLAIMNILFLRWKAKLPPQTEVITTEDLMAHLGECVLSIKPRETAEGMELNFQQNMSDAMAVLPKLSTGLDVNVRFTGVCDFEYTPECIVFDLLDLPLYHGWLVDPQSLEMVSAVGKLSYNQLVEKIINYKHSSDSSQVSEGLVAEQFLESTATQLSYHGLCELNTTAKEGELSVFFRNNHFSTMIKHKGHLYLLVTDQGFLQEESLVWESLHNVEGDGNFCDSDFRLSHPPQRGAASSSTADAPTPQQQRQQIDQDYLVSMSLPLLSPPQDYLVAISLTLLSPPQDYLRSPALRSPAVGEPCPAFPCPAFPCCG</sequence>